<dbReference type="GO" id="GO:0016491">
    <property type="term" value="F:oxidoreductase activity"/>
    <property type="evidence" value="ECO:0007669"/>
    <property type="project" value="InterPro"/>
</dbReference>
<evidence type="ECO:0000313" key="7">
    <source>
        <dbReference type="EMBL" id="MCT8336918.1"/>
    </source>
</evidence>
<dbReference type="Gene3D" id="3.40.50.360">
    <property type="match status" value="1"/>
</dbReference>
<comment type="cofactor">
    <cofactor evidence="2">
        <name>[4Fe-4S] cluster</name>
        <dbReference type="ChEBI" id="CHEBI:49883"/>
    </cofactor>
</comment>
<dbReference type="EMBL" id="VHLL01000002">
    <property type="protein sequence ID" value="MCT8336918.1"/>
    <property type="molecule type" value="Genomic_DNA"/>
</dbReference>
<evidence type="ECO:0000256" key="5">
    <source>
        <dbReference type="ARBA" id="ARBA00038292"/>
    </source>
</evidence>
<feature type="domain" description="NADPH-dependent FMN reductase-like" evidence="6">
    <location>
        <begin position="2"/>
        <end position="157"/>
    </location>
</feature>
<keyword evidence="4" id="KW-0288">FMN</keyword>
<dbReference type="AlphaFoldDB" id="A0A9E4ZJU2"/>
<evidence type="ECO:0000256" key="1">
    <source>
        <dbReference type="ARBA" id="ARBA00001917"/>
    </source>
</evidence>
<dbReference type="SUPFAM" id="SSF52218">
    <property type="entry name" value="Flavoproteins"/>
    <property type="match status" value="1"/>
</dbReference>
<keyword evidence="8" id="KW-1185">Reference proteome</keyword>
<accession>A0A9E4ZJU2</accession>
<dbReference type="RefSeq" id="WP_261596982.1">
    <property type="nucleotide sequence ID" value="NZ_VHLL01000002.1"/>
</dbReference>
<dbReference type="InterPro" id="IPR029039">
    <property type="entry name" value="Flavoprotein-like_sf"/>
</dbReference>
<evidence type="ECO:0000256" key="2">
    <source>
        <dbReference type="ARBA" id="ARBA00001966"/>
    </source>
</evidence>
<organism evidence="7 8">
    <name type="scientific">Methanoculleus formosensis</name>
    <dbReference type="NCBI Taxonomy" id="2590886"/>
    <lineage>
        <taxon>Archaea</taxon>
        <taxon>Methanobacteriati</taxon>
        <taxon>Methanobacteriota</taxon>
        <taxon>Stenosarchaea group</taxon>
        <taxon>Methanomicrobia</taxon>
        <taxon>Methanomicrobiales</taxon>
        <taxon>Methanomicrobiaceae</taxon>
        <taxon>Methanoculleus</taxon>
    </lineage>
</organism>
<evidence type="ECO:0000256" key="4">
    <source>
        <dbReference type="ARBA" id="ARBA00022643"/>
    </source>
</evidence>
<comment type="similarity">
    <text evidence="5">Belongs to the SsuE family. Isf subfamily.</text>
</comment>
<gene>
    <name evidence="7" type="ORF">FKB36_05265</name>
</gene>
<reference evidence="7" key="1">
    <citation type="submission" date="2019-06" db="EMBL/GenBank/DDBJ databases">
        <title>Methanoculleus strain from Tamsui River, Taipei, Taiwan.</title>
        <authorList>
            <person name="You Y.-T."/>
            <person name="Chen S.-C."/>
            <person name="Lai S.-J."/>
            <person name="Lee Y.-C."/>
            <person name="Lai M.-C."/>
        </authorList>
    </citation>
    <scope>NUCLEOTIDE SEQUENCE</scope>
    <source>
        <strain evidence="7">Afa-1</strain>
    </source>
</reference>
<name>A0A9E4ZJU2_9EURY</name>
<dbReference type="Pfam" id="PF03358">
    <property type="entry name" value="FMN_red"/>
    <property type="match status" value="1"/>
</dbReference>
<comment type="cofactor">
    <cofactor evidence="1">
        <name>FMN</name>
        <dbReference type="ChEBI" id="CHEBI:58210"/>
    </cofactor>
</comment>
<dbReference type="Proteomes" id="UP001065682">
    <property type="component" value="Unassembled WGS sequence"/>
</dbReference>
<dbReference type="PANTHER" id="PTHR43278:SF4">
    <property type="entry name" value="NAD(P)H-DEPENDENT FMN-CONTAINING OXIDOREDUCTASE YWQN-RELATED"/>
    <property type="match status" value="1"/>
</dbReference>
<proteinExistence type="inferred from homology"/>
<evidence type="ECO:0000313" key="8">
    <source>
        <dbReference type="Proteomes" id="UP001065682"/>
    </source>
</evidence>
<evidence type="ECO:0000259" key="6">
    <source>
        <dbReference type="Pfam" id="PF03358"/>
    </source>
</evidence>
<evidence type="ECO:0000256" key="3">
    <source>
        <dbReference type="ARBA" id="ARBA00022630"/>
    </source>
</evidence>
<comment type="caution">
    <text evidence="7">The sequence shown here is derived from an EMBL/GenBank/DDBJ whole genome shotgun (WGS) entry which is preliminary data.</text>
</comment>
<protein>
    <submittedName>
        <fullName evidence="7">Flavodoxin family protein</fullName>
    </submittedName>
</protein>
<keyword evidence="3" id="KW-0285">Flavoprotein</keyword>
<dbReference type="PANTHER" id="PTHR43278">
    <property type="entry name" value="NAD(P)H-DEPENDENT FMN-CONTAINING OXIDOREDUCTASE YWQN-RELATED"/>
    <property type="match status" value="1"/>
</dbReference>
<dbReference type="InterPro" id="IPR051796">
    <property type="entry name" value="ISF_SsuE-like"/>
</dbReference>
<dbReference type="InterPro" id="IPR005025">
    <property type="entry name" value="FMN_Rdtase-like_dom"/>
</dbReference>
<sequence length="194" mass="20499">MTKVVAINASPRKKGNTSILLGHILEELENAGIDTEEVSLGGGEVRGCTACMRCRENQDGHCALDDDIVNTCIDKMVEADGIVLGSPVYFLDVTAGMKGLIDRAGFVAMVNNDLFRRKVGVAVTVMRRAGATTALNTMINFMVYSGMIVPGKPVIGLGREIGAVSGDDEGIGRARDAGKNMAWLLEALATPRGS</sequence>